<keyword evidence="1" id="KW-0479">Metal-binding</keyword>
<evidence type="ECO:0000256" key="1">
    <source>
        <dbReference type="ARBA" id="ARBA00022723"/>
    </source>
</evidence>
<dbReference type="GO" id="GO:0004131">
    <property type="term" value="F:cytosine deaminase activity"/>
    <property type="evidence" value="ECO:0007669"/>
    <property type="project" value="TreeGrafter"/>
</dbReference>
<reference evidence="5" key="1">
    <citation type="submission" date="2016-10" db="EMBL/GenBank/DDBJ databases">
        <authorList>
            <person name="Varghese N."/>
            <person name="Submissions S."/>
        </authorList>
    </citation>
    <scope>NUCLEOTIDE SEQUENCE [LARGE SCALE GENOMIC DNA]</scope>
    <source>
        <strain evidence="5">LMG 25967</strain>
    </source>
</reference>
<evidence type="ECO:0000313" key="5">
    <source>
        <dbReference type="Proteomes" id="UP000242930"/>
    </source>
</evidence>
<dbReference type="STRING" id="915471.SAMN05216201_12079"/>
<dbReference type="GO" id="GO:0006209">
    <property type="term" value="P:cytosine catabolic process"/>
    <property type="evidence" value="ECO:0007669"/>
    <property type="project" value="TreeGrafter"/>
</dbReference>
<proteinExistence type="predicted"/>
<dbReference type="Gene3D" id="3.20.20.140">
    <property type="entry name" value="Metal-dependent hydrolases"/>
    <property type="match status" value="1"/>
</dbReference>
<accession>A0A1H7C327</accession>
<name>A0A1H7C327_9PSED</name>
<dbReference type="InterPro" id="IPR052349">
    <property type="entry name" value="Metallo-hydrolase_Enzymes"/>
</dbReference>
<dbReference type="CDD" id="cd01293">
    <property type="entry name" value="Bact_CD"/>
    <property type="match status" value="1"/>
</dbReference>
<dbReference type="Pfam" id="PF07969">
    <property type="entry name" value="Amidohydro_3"/>
    <property type="match status" value="1"/>
</dbReference>
<dbReference type="PANTHER" id="PTHR32027:SF0">
    <property type="entry name" value="CYTOSINE DEAMINASE"/>
    <property type="match status" value="1"/>
</dbReference>
<dbReference type="GO" id="GO:0035888">
    <property type="term" value="F:isoguanine deaminase activity"/>
    <property type="evidence" value="ECO:0007669"/>
    <property type="project" value="TreeGrafter"/>
</dbReference>
<evidence type="ECO:0000259" key="3">
    <source>
        <dbReference type="Pfam" id="PF07969"/>
    </source>
</evidence>
<dbReference type="InterPro" id="IPR011059">
    <property type="entry name" value="Metal-dep_hydrolase_composite"/>
</dbReference>
<dbReference type="InterPro" id="IPR032466">
    <property type="entry name" value="Metal_Hydrolase"/>
</dbReference>
<dbReference type="SUPFAM" id="SSF51556">
    <property type="entry name" value="Metallo-dependent hydrolases"/>
    <property type="match status" value="1"/>
</dbReference>
<dbReference type="NCBIfam" id="NF005748">
    <property type="entry name" value="PRK07572.1"/>
    <property type="match status" value="1"/>
</dbReference>
<protein>
    <submittedName>
        <fullName evidence="4">Cytosine deaminase</fullName>
    </submittedName>
</protein>
<evidence type="ECO:0000256" key="2">
    <source>
        <dbReference type="ARBA" id="ARBA00022801"/>
    </source>
</evidence>
<gene>
    <name evidence="4" type="ORF">SAMN05216201_12079</name>
</gene>
<dbReference type="AlphaFoldDB" id="A0A1H7C327"/>
<keyword evidence="2" id="KW-0378">Hydrolase</keyword>
<dbReference type="Gene3D" id="2.30.40.10">
    <property type="entry name" value="Urease, subunit C, domain 1"/>
    <property type="match status" value="1"/>
</dbReference>
<dbReference type="EMBL" id="FNZE01000020">
    <property type="protein sequence ID" value="SEJ83694.1"/>
    <property type="molecule type" value="Genomic_DNA"/>
</dbReference>
<feature type="domain" description="Amidohydrolase 3" evidence="3">
    <location>
        <begin position="70"/>
        <end position="430"/>
    </location>
</feature>
<sequence>MGRAHGNRGQSLQCSARTLHPWGAHCKEAPVLDLIVRNCTLPDGRSGLDIAIRDGRIVALQPLLAASAAEELDAAGQLVSPPFVDAHFHMDATLSYGLPRVNASGTLLEGIALWGELKPQLTQEALVERALQYCDWAVAKGLLAIRSHVDVCDPRLLAVEALLYVKEKVKPWLDLQLVAFPQDGLLRSAGALDNLKRALDLGVEVVGGIPHFERTMADGAESVRILCELAAERGLRVDMHCDESDDPLSRHIETLASHTQRLGLGGRVTGSHLTSMHSMDNYYVSKLLPLIAEAGVAAVANPLINITLQGRHDSYPKRRGMTRVPELLAAGIPVAFGHDCVMDPWYSLGSADMLEVAHMGLHVAQMTGQNAMRACFSAVTSTPAAILGLDGYGLEPGCRADLVLLQARDPIEAIRLRATRLAVVRGGRIVARTPPAVASLTLPGRPATVDWQTLRP</sequence>
<dbReference type="InterPro" id="IPR013108">
    <property type="entry name" value="Amidohydro_3"/>
</dbReference>
<dbReference type="GO" id="GO:0046872">
    <property type="term" value="F:metal ion binding"/>
    <property type="evidence" value="ECO:0007669"/>
    <property type="project" value="UniProtKB-KW"/>
</dbReference>
<dbReference type="PANTHER" id="PTHR32027">
    <property type="entry name" value="CYTOSINE DEAMINASE"/>
    <property type="match status" value="1"/>
</dbReference>
<keyword evidence="5" id="KW-1185">Reference proteome</keyword>
<dbReference type="SUPFAM" id="SSF51338">
    <property type="entry name" value="Composite domain of metallo-dependent hydrolases"/>
    <property type="match status" value="1"/>
</dbReference>
<dbReference type="Proteomes" id="UP000242930">
    <property type="component" value="Unassembled WGS sequence"/>
</dbReference>
<evidence type="ECO:0000313" key="4">
    <source>
        <dbReference type="EMBL" id="SEJ83694.1"/>
    </source>
</evidence>
<dbReference type="FunFam" id="3.20.20.140:FF:000019">
    <property type="entry name" value="Cytosine deaminase"/>
    <property type="match status" value="1"/>
</dbReference>
<organism evidence="4 5">
    <name type="scientific">Pseudomonas linyingensis</name>
    <dbReference type="NCBI Taxonomy" id="915471"/>
    <lineage>
        <taxon>Bacteria</taxon>
        <taxon>Pseudomonadati</taxon>
        <taxon>Pseudomonadota</taxon>
        <taxon>Gammaproteobacteria</taxon>
        <taxon>Pseudomonadales</taxon>
        <taxon>Pseudomonadaceae</taxon>
        <taxon>Pseudomonas</taxon>
    </lineage>
</organism>